<protein>
    <recommendedName>
        <fullName evidence="6">Peptidase M16</fullName>
    </recommendedName>
</protein>
<evidence type="ECO:0008006" key="6">
    <source>
        <dbReference type="Google" id="ProtNLM"/>
    </source>
</evidence>
<feature type="domain" description="Peptidase M16 N-terminal" evidence="2">
    <location>
        <begin position="13"/>
        <end position="159"/>
    </location>
</feature>
<dbReference type="Pfam" id="PF05193">
    <property type="entry name" value="Peptidase_M16_C"/>
    <property type="match status" value="1"/>
</dbReference>
<reference evidence="4 5" key="1">
    <citation type="journal article" date="2016" name="Nat. Commun.">
        <title>Thousands of microbial genomes shed light on interconnected biogeochemical processes in an aquifer system.</title>
        <authorList>
            <person name="Anantharaman K."/>
            <person name="Brown C.T."/>
            <person name="Hug L.A."/>
            <person name="Sharon I."/>
            <person name="Castelle C.J."/>
            <person name="Probst A.J."/>
            <person name="Thomas B.C."/>
            <person name="Singh A."/>
            <person name="Wilkins M.J."/>
            <person name="Karaoz U."/>
            <person name="Brodie E.L."/>
            <person name="Williams K.H."/>
            <person name="Hubbard S.S."/>
            <person name="Banfield J.F."/>
        </authorList>
    </citation>
    <scope>NUCLEOTIDE SEQUENCE [LARGE SCALE GENOMIC DNA]</scope>
</reference>
<feature type="domain" description="Peptidase M16 C-terminal" evidence="3">
    <location>
        <begin position="171"/>
        <end position="337"/>
    </location>
</feature>
<comment type="similarity">
    <text evidence="1">Belongs to the peptidase M16 family.</text>
</comment>
<dbReference type="AlphaFoldDB" id="A0A1F8EBA8"/>
<dbReference type="Proteomes" id="UP000178520">
    <property type="component" value="Unassembled WGS sequence"/>
</dbReference>
<dbReference type="Gene3D" id="3.30.830.10">
    <property type="entry name" value="Metalloenzyme, LuxS/M16 peptidase-like"/>
    <property type="match status" value="2"/>
</dbReference>
<evidence type="ECO:0000259" key="2">
    <source>
        <dbReference type="Pfam" id="PF00675"/>
    </source>
</evidence>
<dbReference type="InterPro" id="IPR011249">
    <property type="entry name" value="Metalloenz_LuxS/M16"/>
</dbReference>
<accession>A0A1F8EBA8</accession>
<dbReference type="PANTHER" id="PTHR11851:SF49">
    <property type="entry name" value="MITOCHONDRIAL-PROCESSING PEPTIDASE SUBUNIT ALPHA"/>
    <property type="match status" value="1"/>
</dbReference>
<dbReference type="PANTHER" id="PTHR11851">
    <property type="entry name" value="METALLOPROTEASE"/>
    <property type="match status" value="1"/>
</dbReference>
<dbReference type="GO" id="GO:0046872">
    <property type="term" value="F:metal ion binding"/>
    <property type="evidence" value="ECO:0007669"/>
    <property type="project" value="InterPro"/>
</dbReference>
<dbReference type="InterPro" id="IPR007863">
    <property type="entry name" value="Peptidase_M16_C"/>
</dbReference>
<dbReference type="STRING" id="1802660.A2735_03420"/>
<evidence type="ECO:0000313" key="4">
    <source>
        <dbReference type="EMBL" id="OGM97629.1"/>
    </source>
</evidence>
<evidence type="ECO:0000259" key="3">
    <source>
        <dbReference type="Pfam" id="PF05193"/>
    </source>
</evidence>
<evidence type="ECO:0000256" key="1">
    <source>
        <dbReference type="ARBA" id="ARBA00007261"/>
    </source>
</evidence>
<proteinExistence type="inferred from homology"/>
<evidence type="ECO:0000313" key="5">
    <source>
        <dbReference type="Proteomes" id="UP000178520"/>
    </source>
</evidence>
<dbReference type="EMBL" id="MGJA01000010">
    <property type="protein sequence ID" value="OGM97629.1"/>
    <property type="molecule type" value="Genomic_DNA"/>
</dbReference>
<organism evidence="4 5">
    <name type="scientific">Candidatus Yanofskybacteria bacterium RIFCSPHIGHO2_01_FULL_41_21</name>
    <dbReference type="NCBI Taxonomy" id="1802660"/>
    <lineage>
        <taxon>Bacteria</taxon>
        <taxon>Candidatus Yanofskyibacteriota</taxon>
    </lineage>
</organism>
<dbReference type="Pfam" id="PF00675">
    <property type="entry name" value="Peptidase_M16"/>
    <property type="match status" value="1"/>
</dbReference>
<dbReference type="InterPro" id="IPR011765">
    <property type="entry name" value="Pept_M16_N"/>
</dbReference>
<sequence length="410" mass="46438">MYKESTLENGLKVLTYEDKSIPVIDIKLVFKAGSRYEEIHQKGYAHILEHMLMKGTVKRPTPVLIAKEIDTKGGYKNAITNRESLSIVLQAADNYSEELFELLSDMLLNSLIDSTVLENEKKIIIEELKKADDNIESFFWRFTFEKLFNGHPLASNILGDPESIMSADDSKLRIYKDKFLVPDGAALIVSGNINHDKVVVLAQKYFSEWSGKLNTMPAIELKSAPQKPYFYTKDTKQTIVSYNFYTVPASKAREFLALDLIRFFLNFGGSSILNEELRHKRGLVYSTFLWNTRFSDAGLFAIKTSTTKPKETIKVIEDIVSNLKNLFTANLLEGIKARRIGAFKCHIANPYNQNIFLSEGFLDLGRLITPKEYITEISSISYDEILHVIDAYLVTEKAVITAIGPEDIAS</sequence>
<gene>
    <name evidence="4" type="ORF">A2735_03420</name>
</gene>
<dbReference type="InterPro" id="IPR050361">
    <property type="entry name" value="MPP/UQCRC_Complex"/>
</dbReference>
<comment type="caution">
    <text evidence="4">The sequence shown here is derived from an EMBL/GenBank/DDBJ whole genome shotgun (WGS) entry which is preliminary data.</text>
</comment>
<name>A0A1F8EBA8_9BACT</name>
<dbReference type="SUPFAM" id="SSF63411">
    <property type="entry name" value="LuxS/MPP-like metallohydrolase"/>
    <property type="match status" value="2"/>
</dbReference>